<evidence type="ECO:0000256" key="1">
    <source>
        <dbReference type="ARBA" id="ARBA00022898"/>
    </source>
</evidence>
<dbReference type="InterPro" id="IPR015424">
    <property type="entry name" value="PyrdxlP-dep_Trfase"/>
</dbReference>
<keyword evidence="1" id="KW-0663">Pyridoxal phosphate</keyword>
<name>A0ABU3U8U1_9FLAO</name>
<dbReference type="Pfam" id="PF00266">
    <property type="entry name" value="Aminotran_5"/>
    <property type="match status" value="1"/>
</dbReference>
<dbReference type="EMBL" id="JAWHTF010000007">
    <property type="protein sequence ID" value="MDU8886832.1"/>
    <property type="molecule type" value="Genomic_DNA"/>
</dbReference>
<protein>
    <submittedName>
        <fullName evidence="3">Aminotransferase class V-fold PLP-dependent enzyme</fullName>
    </submittedName>
</protein>
<comment type="caution">
    <text evidence="3">The sequence shown here is derived from an EMBL/GenBank/DDBJ whole genome shotgun (WGS) entry which is preliminary data.</text>
</comment>
<reference evidence="3 4" key="1">
    <citation type="submission" date="2023-10" db="EMBL/GenBank/DDBJ databases">
        <title>Marimonas sp. nov. isolated from tidal mud flat.</title>
        <authorList>
            <person name="Jaincy N.J."/>
            <person name="Srinivasan S."/>
            <person name="Lee S.-S."/>
        </authorList>
    </citation>
    <scope>NUCLEOTIDE SEQUENCE [LARGE SCALE GENOMIC DNA]</scope>
    <source>
        <strain evidence="3 4">MJ-SS3</strain>
    </source>
</reference>
<keyword evidence="3" id="KW-0032">Aminotransferase</keyword>
<evidence type="ECO:0000313" key="3">
    <source>
        <dbReference type="EMBL" id="MDU8886832.1"/>
    </source>
</evidence>
<dbReference type="PANTHER" id="PTHR43586:SF8">
    <property type="entry name" value="CYSTEINE DESULFURASE 1, CHLOROPLASTIC"/>
    <property type="match status" value="1"/>
</dbReference>
<dbReference type="SUPFAM" id="SSF53383">
    <property type="entry name" value="PLP-dependent transferases"/>
    <property type="match status" value="1"/>
</dbReference>
<evidence type="ECO:0000259" key="2">
    <source>
        <dbReference type="Pfam" id="PF00266"/>
    </source>
</evidence>
<dbReference type="InterPro" id="IPR000192">
    <property type="entry name" value="Aminotrans_V_dom"/>
</dbReference>
<proteinExistence type="predicted"/>
<keyword evidence="3" id="KW-0808">Transferase</keyword>
<dbReference type="InterPro" id="IPR015421">
    <property type="entry name" value="PyrdxlP-dep_Trfase_major"/>
</dbReference>
<dbReference type="PANTHER" id="PTHR43586">
    <property type="entry name" value="CYSTEINE DESULFURASE"/>
    <property type="match status" value="1"/>
</dbReference>
<dbReference type="Proteomes" id="UP001268651">
    <property type="component" value="Unassembled WGS sequence"/>
</dbReference>
<dbReference type="InterPro" id="IPR015422">
    <property type="entry name" value="PyrdxlP-dep_Trfase_small"/>
</dbReference>
<sequence>MLTSKVKQTEKTNLEKYFEFFRKNIVGIDLKFQSPFGNKKIIYTDWTASGRLYKPIEDKILNEFGPYVANTHTETTESGTAMTLAYHKAKKIIKEHVNCNKDDVLIVSGTGMTGVVNKFQRILGLKVPENIKQYANLPPEIKPVVFISHMEHHSNQTSWLETIAKVEIIPPGEEGLFDIENLKPLLEKYKDYPLKIASITAGSNVTGIKTPYQKVSKLMHNYGGVCFVDFACAAPYVNIDMHPADEDAYLDAIFFSPHKFLGGPGSSGVLVFNKKLYHNMIPDCPGGGTVSWTNPWGEHKYIDNIEDREDGGTPGFLQTIKTALAIRLKEQMAVEKILAREEELLDIIFDELDSIENIKILAPKHRERLGVFSFYIEDLHFNLGVKLLNDRFGIQTRGGCSCAGTYGHYLLHVDQDMSNELTKEISIGDLIRKPGWIRMSIHPTTTTEEIYFVCESIKALAKHHKEWSLDYNYDKTTNEFNHKSSNGKLMNTQVEDWFAL</sequence>
<accession>A0ABU3U8U1</accession>
<evidence type="ECO:0000313" key="4">
    <source>
        <dbReference type="Proteomes" id="UP001268651"/>
    </source>
</evidence>
<organism evidence="3 4">
    <name type="scientific">Gilvirhabdus luticola</name>
    <dbReference type="NCBI Taxonomy" id="3079858"/>
    <lineage>
        <taxon>Bacteria</taxon>
        <taxon>Pseudomonadati</taxon>
        <taxon>Bacteroidota</taxon>
        <taxon>Flavobacteriia</taxon>
        <taxon>Flavobacteriales</taxon>
        <taxon>Flavobacteriaceae</taxon>
        <taxon>Gilvirhabdus</taxon>
    </lineage>
</organism>
<keyword evidence="4" id="KW-1185">Reference proteome</keyword>
<dbReference type="Gene3D" id="3.90.1150.10">
    <property type="entry name" value="Aspartate Aminotransferase, domain 1"/>
    <property type="match status" value="1"/>
</dbReference>
<dbReference type="Gene3D" id="3.40.640.10">
    <property type="entry name" value="Type I PLP-dependent aspartate aminotransferase-like (Major domain)"/>
    <property type="match status" value="1"/>
</dbReference>
<feature type="domain" description="Aminotransferase class V" evidence="2">
    <location>
        <begin position="42"/>
        <end position="450"/>
    </location>
</feature>
<dbReference type="GO" id="GO:0008483">
    <property type="term" value="F:transaminase activity"/>
    <property type="evidence" value="ECO:0007669"/>
    <property type="project" value="UniProtKB-KW"/>
</dbReference>
<gene>
    <name evidence="3" type="ORF">RXV94_11725</name>
</gene>
<dbReference type="RefSeq" id="WP_316662930.1">
    <property type="nucleotide sequence ID" value="NZ_JAWHTF010000007.1"/>
</dbReference>